<gene>
    <name evidence="1" type="ordered locus">SCATT_42580</name>
</gene>
<evidence type="ECO:0000313" key="2">
    <source>
        <dbReference type="Proteomes" id="UP000007842"/>
    </source>
</evidence>
<dbReference type="PATRIC" id="fig|1003195.11.peg.5714"/>
<dbReference type="STRING" id="1003195.SCATT_42580"/>
<dbReference type="RefSeq" id="WP_014144984.1">
    <property type="nucleotide sequence ID" value="NC_016111.1"/>
</dbReference>
<dbReference type="KEGG" id="sct:SCAT_4271"/>
<organism evidence="1 2">
    <name type="scientific">Streptantibioticus cattleyicolor (strain ATCC 35852 / DSM 46488 / JCM 4925 / NBRC 14057 / NRRL 8057)</name>
    <name type="common">Streptomyces cattleya</name>
    <dbReference type="NCBI Taxonomy" id="1003195"/>
    <lineage>
        <taxon>Bacteria</taxon>
        <taxon>Bacillati</taxon>
        <taxon>Actinomycetota</taxon>
        <taxon>Actinomycetes</taxon>
        <taxon>Kitasatosporales</taxon>
        <taxon>Streptomycetaceae</taxon>
        <taxon>Streptantibioticus</taxon>
    </lineage>
</organism>
<accession>F8JRC9</accession>
<dbReference type="HOGENOM" id="CLU_1387767_0_0_11"/>
<dbReference type="Proteomes" id="UP000007842">
    <property type="component" value="Chromosome"/>
</dbReference>
<name>F8JRC9_STREN</name>
<dbReference type="KEGG" id="scy:SCATT_42580"/>
<dbReference type="EMBL" id="CP003219">
    <property type="protein sequence ID" value="AEW96629.1"/>
    <property type="molecule type" value="Genomic_DNA"/>
</dbReference>
<accession>G8X395</accession>
<evidence type="ECO:0008006" key="3">
    <source>
        <dbReference type="Google" id="ProtNLM"/>
    </source>
</evidence>
<dbReference type="eggNOG" id="COG1960">
    <property type="taxonomic scope" value="Bacteria"/>
</dbReference>
<sequence>MASAETRYADPTALHGFARALDACHDAAAPGALVASGDGWVIASTARLPGGVPVPGGAGAAVAMAGGAPAAPAEVLEAFADGLVRLHREAVRGVLDAAVARLDQRRSEGANLLNRQLVQGAVADVALVLSEAEDLLALADPTAGRRRHVHRRLVTAGRAALQLHGASGFVATGPGSLLHLTELLGNTYLHPGER</sequence>
<dbReference type="InterPro" id="IPR036250">
    <property type="entry name" value="AcylCo_DH-like_C"/>
</dbReference>
<evidence type="ECO:0000313" key="1">
    <source>
        <dbReference type="EMBL" id="AEW96629.1"/>
    </source>
</evidence>
<keyword evidence="2" id="KW-1185">Reference proteome</keyword>
<dbReference type="SUPFAM" id="SSF47203">
    <property type="entry name" value="Acyl-CoA dehydrogenase C-terminal domain-like"/>
    <property type="match status" value="1"/>
</dbReference>
<dbReference type="OrthoDB" id="4225547at2"/>
<dbReference type="AlphaFoldDB" id="F8JRC9"/>
<proteinExistence type="predicted"/>
<dbReference type="GO" id="GO:0016627">
    <property type="term" value="F:oxidoreductase activity, acting on the CH-CH group of donors"/>
    <property type="evidence" value="ECO:0007669"/>
    <property type="project" value="InterPro"/>
</dbReference>
<protein>
    <recommendedName>
        <fullName evidence="3">Acyl-CoA dehydrogenase</fullName>
    </recommendedName>
</protein>
<reference evidence="2" key="1">
    <citation type="submission" date="2011-12" db="EMBL/GenBank/DDBJ databases">
        <title>Complete genome sequence of Streptomyces cattleya strain DSM 46488.</title>
        <authorList>
            <person name="Ou H.-Y."/>
            <person name="Li P."/>
            <person name="Zhao C."/>
            <person name="O'Hagan D."/>
            <person name="Deng Z."/>
        </authorList>
    </citation>
    <scope>NUCLEOTIDE SEQUENCE [LARGE SCALE GENOMIC DNA]</scope>
    <source>
        <strain evidence="2">ATCC 35852 / DSM 46488 / JCM 4925 / NBRC 14057 / NRRL 8057</strain>
    </source>
</reference>